<accession>A0A5B8REL6</accession>
<feature type="domain" description="MIP18 family-like" evidence="1">
    <location>
        <begin position="18"/>
        <end position="87"/>
    </location>
</feature>
<dbReference type="SUPFAM" id="SSF117916">
    <property type="entry name" value="Fe-S cluster assembly (FSCA) domain-like"/>
    <property type="match status" value="1"/>
</dbReference>
<gene>
    <name evidence="2" type="ORF">KBTEX_01585</name>
</gene>
<dbReference type="Gene3D" id="3.30.300.130">
    <property type="entry name" value="Fe-S cluster assembly (FSCA)"/>
    <property type="match status" value="1"/>
</dbReference>
<dbReference type="EMBL" id="MN079098">
    <property type="protein sequence ID" value="QEA05265.1"/>
    <property type="molecule type" value="Genomic_DNA"/>
</dbReference>
<dbReference type="InterPro" id="IPR002744">
    <property type="entry name" value="MIP18-like"/>
</dbReference>
<evidence type="ECO:0000259" key="1">
    <source>
        <dbReference type="Pfam" id="PF01883"/>
    </source>
</evidence>
<organism evidence="2">
    <name type="scientific">uncultured organism</name>
    <dbReference type="NCBI Taxonomy" id="155900"/>
    <lineage>
        <taxon>unclassified sequences</taxon>
        <taxon>environmental samples</taxon>
    </lineage>
</organism>
<reference evidence="2" key="1">
    <citation type="submission" date="2019-06" db="EMBL/GenBank/DDBJ databases">
        <authorList>
            <person name="Murdoch R.W."/>
            <person name="Fathepure B."/>
        </authorList>
    </citation>
    <scope>NUCLEOTIDE SEQUENCE</scope>
</reference>
<name>A0A5B8REL6_9ZZZZ</name>
<dbReference type="AlphaFoldDB" id="A0A5B8REL6"/>
<dbReference type="Pfam" id="PF01883">
    <property type="entry name" value="FeS_assembly_P"/>
    <property type="match status" value="1"/>
</dbReference>
<dbReference type="PANTHER" id="PTHR42831">
    <property type="entry name" value="FE-S PROTEIN MATURATION AUXILIARY FACTOR YITW"/>
    <property type="match status" value="1"/>
</dbReference>
<dbReference type="InterPro" id="IPR034904">
    <property type="entry name" value="FSCA_dom_sf"/>
</dbReference>
<evidence type="ECO:0000313" key="2">
    <source>
        <dbReference type="EMBL" id="QEA05265.1"/>
    </source>
</evidence>
<protein>
    <recommendedName>
        <fullName evidence="1">MIP18 family-like domain-containing protein</fullName>
    </recommendedName>
</protein>
<proteinExistence type="predicted"/>
<dbReference type="InterPro" id="IPR052339">
    <property type="entry name" value="Fe-S_Maturation_MIP18"/>
</dbReference>
<dbReference type="PANTHER" id="PTHR42831:SF1">
    <property type="entry name" value="FE-S PROTEIN MATURATION AUXILIARY FACTOR YITW"/>
    <property type="match status" value="1"/>
</dbReference>
<sequence>MSEQATVIEGPEGLCGGIVEALRCVFDPEIPVDIYELGLIYEIRADADGFVDVIMTLTAPSCPVAGQMPGMVKAAVEQVEGVVAAEVELTWEPAWTQARMSEAARLQLGFF</sequence>